<dbReference type="PANTHER" id="PTHR37419:SF1">
    <property type="entry name" value="SERINE_THREONINE-PROTEIN KINASE TOXIN HIPA"/>
    <property type="match status" value="1"/>
</dbReference>
<dbReference type="AlphaFoldDB" id="A0A9D1Z002"/>
<dbReference type="GO" id="GO:0005829">
    <property type="term" value="C:cytosol"/>
    <property type="evidence" value="ECO:0007669"/>
    <property type="project" value="TreeGrafter"/>
</dbReference>
<dbReference type="PANTHER" id="PTHR37419">
    <property type="entry name" value="SERINE/THREONINE-PROTEIN KINASE TOXIN HIPA"/>
    <property type="match status" value="1"/>
</dbReference>
<protein>
    <submittedName>
        <fullName evidence="5">HipA domain-containing protein</fullName>
    </submittedName>
</protein>
<dbReference type="InterPro" id="IPR052028">
    <property type="entry name" value="HipA_Ser/Thr_kinase"/>
</dbReference>
<proteinExistence type="inferred from homology"/>
<reference evidence="5" key="1">
    <citation type="journal article" date="2021" name="PeerJ">
        <title>Extensive microbial diversity within the chicken gut microbiome revealed by metagenomics and culture.</title>
        <authorList>
            <person name="Gilroy R."/>
            <person name="Ravi A."/>
            <person name="Getino M."/>
            <person name="Pursley I."/>
            <person name="Horton D.L."/>
            <person name="Alikhan N.F."/>
            <person name="Baker D."/>
            <person name="Gharbi K."/>
            <person name="Hall N."/>
            <person name="Watson M."/>
            <person name="Adriaenssens E.M."/>
            <person name="Foster-Nyarko E."/>
            <person name="Jarju S."/>
            <person name="Secka A."/>
            <person name="Antonio M."/>
            <person name="Oren A."/>
            <person name="Chaudhuri R.R."/>
            <person name="La Ragione R."/>
            <person name="Hildebrand F."/>
            <person name="Pallen M.J."/>
        </authorList>
    </citation>
    <scope>NUCLEOTIDE SEQUENCE</scope>
    <source>
        <strain evidence="5">5134</strain>
    </source>
</reference>
<evidence type="ECO:0000313" key="5">
    <source>
        <dbReference type="EMBL" id="HIY68436.1"/>
    </source>
</evidence>
<sequence>MTKLNVCPSTLQKGYDTYSPAARKALFDGREVSHIFAGPSPDADSPEALDAIRNVGRISLSGAQPKFSVVMDEFDTLRYAREREQGLFILKPRPTGYHIINREYCAANEHVTMQIASQVYGIETAANGLCFFDNGEPAYITRRFDVHNRGKYKQEDFAALLGYTKDNAGANYKYDKASYEECAGIIHRYVKAALVDIQRFFRLILFNFVTSNDDAHLKNFSLIEHNGEYRLSPAYDLVNTALQLREPRIFALDKGLFREGMAFSDTRTIRRADFEEFGRRIGLPEKVVRKEIELFLSDQPLTYELLERSFLSKELKKQYRQTFDYRRRMLGF</sequence>
<evidence type="ECO:0000256" key="1">
    <source>
        <dbReference type="ARBA" id="ARBA00010164"/>
    </source>
</evidence>
<accession>A0A9D1Z002</accession>
<evidence type="ECO:0000256" key="3">
    <source>
        <dbReference type="ARBA" id="ARBA00022777"/>
    </source>
</evidence>
<gene>
    <name evidence="5" type="ORF">H9828_03350</name>
</gene>
<dbReference type="Gene3D" id="1.10.1070.20">
    <property type="match status" value="1"/>
</dbReference>
<comment type="similarity">
    <text evidence="1">Belongs to the HipA Ser/Thr kinase family.</text>
</comment>
<dbReference type="GO" id="GO:0004674">
    <property type="term" value="F:protein serine/threonine kinase activity"/>
    <property type="evidence" value="ECO:0007669"/>
    <property type="project" value="TreeGrafter"/>
</dbReference>
<evidence type="ECO:0000313" key="6">
    <source>
        <dbReference type="Proteomes" id="UP000886844"/>
    </source>
</evidence>
<dbReference type="Pfam" id="PF07804">
    <property type="entry name" value="HipA_C"/>
    <property type="match status" value="1"/>
</dbReference>
<keyword evidence="2" id="KW-0808">Transferase</keyword>
<evidence type="ECO:0000256" key="2">
    <source>
        <dbReference type="ARBA" id="ARBA00022679"/>
    </source>
</evidence>
<dbReference type="InterPro" id="IPR012893">
    <property type="entry name" value="HipA-like_C"/>
</dbReference>
<evidence type="ECO:0000259" key="4">
    <source>
        <dbReference type="Pfam" id="PF07804"/>
    </source>
</evidence>
<name>A0A9D1Z002_9BACT</name>
<feature type="domain" description="HipA-like C-terminal" evidence="4">
    <location>
        <begin position="58"/>
        <end position="293"/>
    </location>
</feature>
<keyword evidence="3" id="KW-0418">Kinase</keyword>
<reference evidence="5" key="2">
    <citation type="submission" date="2021-04" db="EMBL/GenBank/DDBJ databases">
        <authorList>
            <person name="Gilroy R."/>
        </authorList>
    </citation>
    <scope>NUCLEOTIDE SEQUENCE</scope>
    <source>
        <strain evidence="5">5134</strain>
    </source>
</reference>
<organism evidence="5 6">
    <name type="scientific">Candidatus Alistipes intestinigallinarum</name>
    <dbReference type="NCBI Taxonomy" id="2838440"/>
    <lineage>
        <taxon>Bacteria</taxon>
        <taxon>Pseudomonadati</taxon>
        <taxon>Bacteroidota</taxon>
        <taxon>Bacteroidia</taxon>
        <taxon>Bacteroidales</taxon>
        <taxon>Rikenellaceae</taxon>
        <taxon>Alistipes</taxon>
    </lineage>
</organism>
<dbReference type="EMBL" id="DXDA01000027">
    <property type="protein sequence ID" value="HIY68436.1"/>
    <property type="molecule type" value="Genomic_DNA"/>
</dbReference>
<dbReference type="Proteomes" id="UP000886844">
    <property type="component" value="Unassembled WGS sequence"/>
</dbReference>
<comment type="caution">
    <text evidence="5">The sequence shown here is derived from an EMBL/GenBank/DDBJ whole genome shotgun (WGS) entry which is preliminary data.</text>
</comment>